<evidence type="ECO:0000313" key="7">
    <source>
        <dbReference type="EMBL" id="KGP74057.1"/>
    </source>
</evidence>
<dbReference type="InterPro" id="IPR036188">
    <property type="entry name" value="FAD/NAD-bd_sf"/>
</dbReference>
<dbReference type="PANTHER" id="PTHR13847:SF274">
    <property type="entry name" value="RIESKE 2FE-2S IRON-SULFUR PROTEIN YHFW-RELATED"/>
    <property type="match status" value="1"/>
</dbReference>
<evidence type="ECO:0000256" key="1">
    <source>
        <dbReference type="ARBA" id="ARBA00022714"/>
    </source>
</evidence>
<gene>
    <name evidence="7" type="ORF">N782_17095</name>
</gene>
<evidence type="ECO:0000256" key="4">
    <source>
        <dbReference type="ARBA" id="ARBA00023014"/>
    </source>
</evidence>
<dbReference type="Pfam" id="PF01266">
    <property type="entry name" value="DAO"/>
    <property type="match status" value="1"/>
</dbReference>
<keyword evidence="4" id="KW-0411">Iron-sulfur</keyword>
<dbReference type="Gene3D" id="3.50.50.60">
    <property type="entry name" value="FAD/NAD(P)-binding domain"/>
    <property type="match status" value="1"/>
</dbReference>
<keyword evidence="8" id="KW-1185">Reference proteome</keyword>
<evidence type="ECO:0000313" key="8">
    <source>
        <dbReference type="Proteomes" id="UP000030147"/>
    </source>
</evidence>
<evidence type="ECO:0000259" key="6">
    <source>
        <dbReference type="PROSITE" id="PS51296"/>
    </source>
</evidence>
<comment type="caution">
    <text evidence="7">The sequence shown here is derived from an EMBL/GenBank/DDBJ whole genome shotgun (WGS) entry which is preliminary data.</text>
</comment>
<keyword evidence="5" id="KW-1015">Disulfide bond</keyword>
<keyword evidence="3" id="KW-0408">Iron</keyword>
<reference evidence="7 8" key="1">
    <citation type="journal article" date="2015" name="Stand. Genomic Sci.">
        <title>High quality draft genome sequence of the moderately halophilic bacterium Pontibacillus yanchengensis Y32(T) and comparison among Pontibacillus genomes.</title>
        <authorList>
            <person name="Huang J."/>
            <person name="Qiao Z.X."/>
            <person name="Tang J.W."/>
            <person name="Wang G."/>
        </authorList>
    </citation>
    <scope>NUCLEOTIDE SEQUENCE [LARGE SCALE GENOMIC DNA]</scope>
    <source>
        <strain evidence="7 8">Y32</strain>
    </source>
</reference>
<organism evidence="7 8">
    <name type="scientific">Pontibacillus yanchengensis Y32</name>
    <dbReference type="NCBI Taxonomy" id="1385514"/>
    <lineage>
        <taxon>Bacteria</taxon>
        <taxon>Bacillati</taxon>
        <taxon>Bacillota</taxon>
        <taxon>Bacilli</taxon>
        <taxon>Bacillales</taxon>
        <taxon>Bacillaceae</taxon>
        <taxon>Pontibacillus</taxon>
    </lineage>
</organism>
<keyword evidence="2" id="KW-0479">Metal-binding</keyword>
<dbReference type="GO" id="GO:0046872">
    <property type="term" value="F:metal ion binding"/>
    <property type="evidence" value="ECO:0007669"/>
    <property type="project" value="UniProtKB-KW"/>
</dbReference>
<dbReference type="GO" id="GO:0016705">
    <property type="term" value="F:oxidoreductase activity, acting on paired donors, with incorporation or reduction of molecular oxygen"/>
    <property type="evidence" value="ECO:0007669"/>
    <property type="project" value="UniProtKB-ARBA"/>
</dbReference>
<dbReference type="InterPro" id="IPR038010">
    <property type="entry name" value="YhfW_C"/>
</dbReference>
<dbReference type="AlphaFoldDB" id="A0A0A2TDY9"/>
<evidence type="ECO:0000256" key="5">
    <source>
        <dbReference type="ARBA" id="ARBA00023157"/>
    </source>
</evidence>
<dbReference type="InterPro" id="IPR005805">
    <property type="entry name" value="Rieske_Fe-S_prot_C"/>
</dbReference>
<dbReference type="Gene3D" id="3.30.9.10">
    <property type="entry name" value="D-Amino Acid Oxidase, subunit A, domain 2"/>
    <property type="match status" value="1"/>
</dbReference>
<evidence type="ECO:0000256" key="2">
    <source>
        <dbReference type="ARBA" id="ARBA00022723"/>
    </source>
</evidence>
<dbReference type="SUPFAM" id="SSF51905">
    <property type="entry name" value="FAD/NAD(P)-binding domain"/>
    <property type="match status" value="1"/>
</dbReference>
<dbReference type="InterPro" id="IPR036922">
    <property type="entry name" value="Rieske_2Fe-2S_sf"/>
</dbReference>
<evidence type="ECO:0000256" key="3">
    <source>
        <dbReference type="ARBA" id="ARBA00023004"/>
    </source>
</evidence>
<dbReference type="Proteomes" id="UP000030147">
    <property type="component" value="Unassembled WGS sequence"/>
</dbReference>
<dbReference type="CDD" id="cd03477">
    <property type="entry name" value="Rieske_YhfW_C"/>
    <property type="match status" value="1"/>
</dbReference>
<protein>
    <submittedName>
        <fullName evidence="7">(2Fe-2S)-binding protein</fullName>
    </submittedName>
</protein>
<dbReference type="PRINTS" id="PR00162">
    <property type="entry name" value="RIESKE"/>
</dbReference>
<dbReference type="FunFam" id="2.102.10.10:FF:000014">
    <property type="entry name" value="Oxidoreductase, FAD dependent"/>
    <property type="match status" value="1"/>
</dbReference>
<proteinExistence type="predicted"/>
<keyword evidence="1" id="KW-0001">2Fe-2S</keyword>
<dbReference type="InterPro" id="IPR017941">
    <property type="entry name" value="Rieske_2Fe-2S"/>
</dbReference>
<name>A0A0A2TDY9_9BACI</name>
<dbReference type="PANTHER" id="PTHR13847">
    <property type="entry name" value="SARCOSINE DEHYDROGENASE-RELATED"/>
    <property type="match status" value="1"/>
</dbReference>
<sequence>MRRNFFMNEKQNDTIPTSYWIKDTNLPTFPSLSQDTSVDVGIVGGGITGITTAYLLAKEGFKVALLEADELVKGTTGHTTAKITAQHDVIYHELLQHVGKEKARLYYKSNAEALTFMKELVEEKQIDCDFTEEDAFIYANTDKGVENIEKEVEAYKELGIPGGYVDELPIDFSIKSGIVMEKQAQFHPLRYLSFLIDELKKMDVEIYEHTVANDVEEGEHPTIVTKEGSRVTCSSIISCSHFPFYDGKALYFSRMYAERSYIVGVKTEKPVTEGMYLSADEPKRSIRTATVDGEPMLLIGGESHKTGQGGHTSDHFEALQQFADEHFTIKQTMYQWGAQDLITLDKIPYIGRLTSNHDNIFVATGYRKWGMTNGTTAAILLSNLIKGKKSLYEELYTPSRFLADPSIKHFLKENLNVAKEFVKGKVQAPEKHIEDLQNNEGDIVTYDNQRAGAYKNDEGNVHVVDTTCTHLGCEVEWNNGEKTWDCPCHGSRFSVTGEVLEGPADQPLKKLM</sequence>
<dbReference type="Gene3D" id="2.102.10.10">
    <property type="entry name" value="Rieske [2Fe-2S] iron-sulphur domain"/>
    <property type="match status" value="1"/>
</dbReference>
<dbReference type="EMBL" id="AVBF01000005">
    <property type="protein sequence ID" value="KGP74057.1"/>
    <property type="molecule type" value="Genomic_DNA"/>
</dbReference>
<dbReference type="GO" id="GO:0004497">
    <property type="term" value="F:monooxygenase activity"/>
    <property type="evidence" value="ECO:0007669"/>
    <property type="project" value="UniProtKB-ARBA"/>
</dbReference>
<dbReference type="eggNOG" id="COG0723">
    <property type="taxonomic scope" value="Bacteria"/>
</dbReference>
<accession>A0A0A2TDY9</accession>
<dbReference type="GO" id="GO:0016020">
    <property type="term" value="C:membrane"/>
    <property type="evidence" value="ECO:0007669"/>
    <property type="project" value="InterPro"/>
</dbReference>
<feature type="domain" description="Rieske" evidence="6">
    <location>
        <begin position="428"/>
        <end position="512"/>
    </location>
</feature>
<dbReference type="Pfam" id="PF00355">
    <property type="entry name" value="Rieske"/>
    <property type="match status" value="1"/>
</dbReference>
<dbReference type="eggNOG" id="COG0665">
    <property type="taxonomic scope" value="Bacteria"/>
</dbReference>
<dbReference type="SUPFAM" id="SSF50022">
    <property type="entry name" value="ISP domain"/>
    <property type="match status" value="1"/>
</dbReference>
<dbReference type="GO" id="GO:0051537">
    <property type="term" value="F:2 iron, 2 sulfur cluster binding"/>
    <property type="evidence" value="ECO:0007669"/>
    <property type="project" value="UniProtKB-KW"/>
</dbReference>
<dbReference type="InterPro" id="IPR006076">
    <property type="entry name" value="FAD-dep_OxRdtase"/>
</dbReference>
<dbReference type="PROSITE" id="PS51296">
    <property type="entry name" value="RIESKE"/>
    <property type="match status" value="1"/>
</dbReference>
<dbReference type="STRING" id="1385514.N782_17095"/>
<dbReference type="GO" id="GO:0005737">
    <property type="term" value="C:cytoplasm"/>
    <property type="evidence" value="ECO:0007669"/>
    <property type="project" value="TreeGrafter"/>
</dbReference>